<gene>
    <name evidence="1" type="ORF">BDR25DRAFT_238543</name>
</gene>
<comment type="caution">
    <text evidence="1">The sequence shown here is derived from an EMBL/GenBank/DDBJ whole genome shotgun (WGS) entry which is preliminary data.</text>
</comment>
<dbReference type="EMBL" id="MU003527">
    <property type="protein sequence ID" value="KAF2466023.1"/>
    <property type="molecule type" value="Genomic_DNA"/>
</dbReference>
<proteinExistence type="predicted"/>
<keyword evidence="2" id="KW-1185">Reference proteome</keyword>
<evidence type="ECO:0000313" key="1">
    <source>
        <dbReference type="EMBL" id="KAF2466023.1"/>
    </source>
</evidence>
<organism evidence="1 2">
    <name type="scientific">Lindgomyces ingoldianus</name>
    <dbReference type="NCBI Taxonomy" id="673940"/>
    <lineage>
        <taxon>Eukaryota</taxon>
        <taxon>Fungi</taxon>
        <taxon>Dikarya</taxon>
        <taxon>Ascomycota</taxon>
        <taxon>Pezizomycotina</taxon>
        <taxon>Dothideomycetes</taxon>
        <taxon>Pleosporomycetidae</taxon>
        <taxon>Pleosporales</taxon>
        <taxon>Lindgomycetaceae</taxon>
        <taxon>Lindgomyces</taxon>
    </lineage>
</organism>
<sequence length="201" mass="21808">MKYIVTSFTLAALVLAGPVPDVASPSPPSYKIISAIHGGNGCPQGSIDLEFTDSRLLPIYFGNDFMATLGPNTSDNIKNCQVSLDIVFSPGYQYTVFSADYSGWADLDSSVKASIRSKYYFAGYSGEAITVMDINGPFSGKFNKHDDVDLAVWSPCGSEGLLNFNTRAILTTTNTSANGMLAMAKESTKFTQNLYLKWRQC</sequence>
<accession>A0ACB6QGB3</accession>
<protein>
    <submittedName>
        <fullName evidence="1">Uncharacterized protein</fullName>
    </submittedName>
</protein>
<evidence type="ECO:0000313" key="2">
    <source>
        <dbReference type="Proteomes" id="UP000799755"/>
    </source>
</evidence>
<name>A0ACB6QGB3_9PLEO</name>
<reference evidence="1" key="1">
    <citation type="journal article" date="2020" name="Stud. Mycol.">
        <title>101 Dothideomycetes genomes: a test case for predicting lifestyles and emergence of pathogens.</title>
        <authorList>
            <person name="Haridas S."/>
            <person name="Albert R."/>
            <person name="Binder M."/>
            <person name="Bloem J."/>
            <person name="Labutti K."/>
            <person name="Salamov A."/>
            <person name="Andreopoulos B."/>
            <person name="Baker S."/>
            <person name="Barry K."/>
            <person name="Bills G."/>
            <person name="Bluhm B."/>
            <person name="Cannon C."/>
            <person name="Castanera R."/>
            <person name="Culley D."/>
            <person name="Daum C."/>
            <person name="Ezra D."/>
            <person name="Gonzalez J."/>
            <person name="Henrissat B."/>
            <person name="Kuo A."/>
            <person name="Liang C."/>
            <person name="Lipzen A."/>
            <person name="Lutzoni F."/>
            <person name="Magnuson J."/>
            <person name="Mondo S."/>
            <person name="Nolan M."/>
            <person name="Ohm R."/>
            <person name="Pangilinan J."/>
            <person name="Park H.-J."/>
            <person name="Ramirez L."/>
            <person name="Alfaro M."/>
            <person name="Sun H."/>
            <person name="Tritt A."/>
            <person name="Yoshinaga Y."/>
            <person name="Zwiers L.-H."/>
            <person name="Turgeon B."/>
            <person name="Goodwin S."/>
            <person name="Spatafora J."/>
            <person name="Crous P."/>
            <person name="Grigoriev I."/>
        </authorList>
    </citation>
    <scope>NUCLEOTIDE SEQUENCE</scope>
    <source>
        <strain evidence="1">ATCC 200398</strain>
    </source>
</reference>
<dbReference type="Proteomes" id="UP000799755">
    <property type="component" value="Unassembled WGS sequence"/>
</dbReference>